<evidence type="ECO:0000256" key="3">
    <source>
        <dbReference type="ARBA" id="ARBA00022475"/>
    </source>
</evidence>
<comment type="subcellular location">
    <subcellularLocation>
        <location evidence="1 9">Cell membrane</location>
        <topology evidence="1 9">Multi-pass membrane protein</topology>
    </subcellularLocation>
</comment>
<keyword evidence="12" id="KW-1185">Reference proteome</keyword>
<keyword evidence="3" id="KW-1003">Cell membrane</keyword>
<evidence type="ECO:0000256" key="5">
    <source>
        <dbReference type="ARBA" id="ARBA00022856"/>
    </source>
</evidence>
<keyword evidence="6" id="KW-0653">Protein transport</keyword>
<feature type="domain" description="ABC transmembrane type-1" evidence="10">
    <location>
        <begin position="95"/>
        <end position="284"/>
    </location>
</feature>
<feature type="transmembrane region" description="Helical" evidence="9">
    <location>
        <begin position="21"/>
        <end position="47"/>
    </location>
</feature>
<protein>
    <submittedName>
        <fullName evidence="11">ABC transporter permease</fullName>
    </submittedName>
</protein>
<name>A0ABU3EJ01_9RHOB</name>
<dbReference type="Gene3D" id="1.10.3720.10">
    <property type="entry name" value="MetI-like"/>
    <property type="match status" value="1"/>
</dbReference>
<evidence type="ECO:0000256" key="7">
    <source>
        <dbReference type="ARBA" id="ARBA00022989"/>
    </source>
</evidence>
<sequence>MSQSVDDRSIPYRPPGRGRRAFSLLAGAPIISLLIIGLFVLAAIFANFLTPYSPTQPNLALRLLPPFWVKGGQLAHPLGTDLLGRDMLTRIMYGARVSLTVAVAVILVAKTIGVVVGITAGYFGGWVDAALMRLADATLAFPGILFAIVLVVALGAGLWNVVLAISLLDWAGTSRVIRGEVLSLKNRDFVAQAKVAGCSPLRIMAVHLFPNIINTLIVLSTLQVGSVILAEASLSFLGAGVPAPAPAWGQMVSGGKAYLTTAWWLAFFPGMAIVLVVLAFNMLGDWLRDVLDPKMRQV</sequence>
<comment type="similarity">
    <text evidence="9">Belongs to the binding-protein-dependent transport system permease family.</text>
</comment>
<dbReference type="InterPro" id="IPR000515">
    <property type="entry name" value="MetI-like"/>
</dbReference>
<organism evidence="11 12">
    <name type="scientific">Paracoccus broussonetiae</name>
    <dbReference type="NCBI Taxonomy" id="3075834"/>
    <lineage>
        <taxon>Bacteria</taxon>
        <taxon>Pseudomonadati</taxon>
        <taxon>Pseudomonadota</taxon>
        <taxon>Alphaproteobacteria</taxon>
        <taxon>Rhodobacterales</taxon>
        <taxon>Paracoccaceae</taxon>
        <taxon>Paracoccus</taxon>
    </lineage>
</organism>
<dbReference type="PANTHER" id="PTHR43386">
    <property type="entry name" value="OLIGOPEPTIDE TRANSPORT SYSTEM PERMEASE PROTEIN APPC"/>
    <property type="match status" value="1"/>
</dbReference>
<evidence type="ECO:0000256" key="6">
    <source>
        <dbReference type="ARBA" id="ARBA00022927"/>
    </source>
</evidence>
<accession>A0ABU3EJ01</accession>
<dbReference type="EMBL" id="JAVRQI010000019">
    <property type="protein sequence ID" value="MDT1064232.1"/>
    <property type="molecule type" value="Genomic_DNA"/>
</dbReference>
<feature type="transmembrane region" description="Helical" evidence="9">
    <location>
        <begin position="97"/>
        <end position="123"/>
    </location>
</feature>
<feature type="transmembrane region" description="Helical" evidence="9">
    <location>
        <begin position="143"/>
        <end position="168"/>
    </location>
</feature>
<evidence type="ECO:0000256" key="1">
    <source>
        <dbReference type="ARBA" id="ARBA00004651"/>
    </source>
</evidence>
<evidence type="ECO:0000256" key="2">
    <source>
        <dbReference type="ARBA" id="ARBA00022448"/>
    </source>
</evidence>
<dbReference type="InterPro" id="IPR050366">
    <property type="entry name" value="BP-dependent_transpt_permease"/>
</dbReference>
<evidence type="ECO:0000313" key="11">
    <source>
        <dbReference type="EMBL" id="MDT1064232.1"/>
    </source>
</evidence>
<keyword evidence="2 9" id="KW-0813">Transport</keyword>
<feature type="transmembrane region" description="Helical" evidence="9">
    <location>
        <begin position="67"/>
        <end position="85"/>
    </location>
</feature>
<keyword evidence="4 9" id="KW-0812">Transmembrane</keyword>
<dbReference type="PANTHER" id="PTHR43386:SF1">
    <property type="entry name" value="D,D-DIPEPTIDE TRANSPORT SYSTEM PERMEASE PROTEIN DDPC-RELATED"/>
    <property type="match status" value="1"/>
</dbReference>
<dbReference type="PROSITE" id="PS50928">
    <property type="entry name" value="ABC_TM1"/>
    <property type="match status" value="1"/>
</dbReference>
<evidence type="ECO:0000313" key="12">
    <source>
        <dbReference type="Proteomes" id="UP001251085"/>
    </source>
</evidence>
<feature type="transmembrane region" description="Helical" evidence="9">
    <location>
        <begin position="212"/>
        <end position="241"/>
    </location>
</feature>
<dbReference type="SUPFAM" id="SSF161098">
    <property type="entry name" value="MetI-like"/>
    <property type="match status" value="1"/>
</dbReference>
<dbReference type="RefSeq" id="WP_311761320.1">
    <property type="nucleotide sequence ID" value="NZ_JAVRQI010000019.1"/>
</dbReference>
<dbReference type="Pfam" id="PF12911">
    <property type="entry name" value="OppC_N"/>
    <property type="match status" value="1"/>
</dbReference>
<comment type="caution">
    <text evidence="11">The sequence shown here is derived from an EMBL/GenBank/DDBJ whole genome shotgun (WGS) entry which is preliminary data.</text>
</comment>
<keyword evidence="5" id="KW-0571">Peptide transport</keyword>
<dbReference type="InterPro" id="IPR025966">
    <property type="entry name" value="OppC_N"/>
</dbReference>
<dbReference type="Proteomes" id="UP001251085">
    <property type="component" value="Unassembled WGS sequence"/>
</dbReference>
<proteinExistence type="inferred from homology"/>
<keyword evidence="8 9" id="KW-0472">Membrane</keyword>
<dbReference type="InterPro" id="IPR035906">
    <property type="entry name" value="MetI-like_sf"/>
</dbReference>
<feature type="transmembrane region" description="Helical" evidence="9">
    <location>
        <begin position="261"/>
        <end position="287"/>
    </location>
</feature>
<reference evidence="12" key="1">
    <citation type="submission" date="2023-07" db="EMBL/GenBank/DDBJ databases">
        <title>Characterization of two Paracoccaceae strains isolated from Phycosphere and proposal of Xinfangfangia lacusdiani sp. nov.</title>
        <authorList>
            <person name="Deng Y."/>
            <person name="Zhang Y.Q."/>
        </authorList>
    </citation>
    <scope>NUCLEOTIDE SEQUENCE [LARGE SCALE GENOMIC DNA]</scope>
    <source>
        <strain evidence="12">CPCC 101403</strain>
    </source>
</reference>
<dbReference type="CDD" id="cd06261">
    <property type="entry name" value="TM_PBP2"/>
    <property type="match status" value="1"/>
</dbReference>
<gene>
    <name evidence="11" type="ORF">RM190_20380</name>
</gene>
<evidence type="ECO:0000259" key="10">
    <source>
        <dbReference type="PROSITE" id="PS50928"/>
    </source>
</evidence>
<keyword evidence="7 9" id="KW-1133">Transmembrane helix</keyword>
<evidence type="ECO:0000256" key="8">
    <source>
        <dbReference type="ARBA" id="ARBA00023136"/>
    </source>
</evidence>
<dbReference type="Pfam" id="PF00528">
    <property type="entry name" value="BPD_transp_1"/>
    <property type="match status" value="1"/>
</dbReference>
<evidence type="ECO:0000256" key="4">
    <source>
        <dbReference type="ARBA" id="ARBA00022692"/>
    </source>
</evidence>
<evidence type="ECO:0000256" key="9">
    <source>
        <dbReference type="RuleBase" id="RU363032"/>
    </source>
</evidence>